<dbReference type="Gene3D" id="3.40.30.10">
    <property type="entry name" value="Glutaredoxin"/>
    <property type="match status" value="1"/>
</dbReference>
<reference evidence="1 2" key="1">
    <citation type="submission" date="2019-08" db="EMBL/GenBank/DDBJ databases">
        <title>Bacillus genomes from the desert of Cuatro Cienegas, Coahuila.</title>
        <authorList>
            <person name="Olmedo-Alvarez G."/>
        </authorList>
    </citation>
    <scope>NUCLEOTIDE SEQUENCE [LARGE SCALE GENOMIC DNA]</scope>
    <source>
        <strain evidence="1 2">CH446_14T</strain>
    </source>
</reference>
<accession>A0A5D4R6E3</accession>
<gene>
    <name evidence="1" type="primary">ytxJ</name>
    <name evidence="1" type="ORF">FZD51_19800</name>
</gene>
<protein>
    <submittedName>
        <fullName evidence="1">Bacillithiol system redox-active protein YtxJ</fullName>
    </submittedName>
</protein>
<evidence type="ECO:0000313" key="1">
    <source>
        <dbReference type="EMBL" id="TYS45348.1"/>
    </source>
</evidence>
<dbReference type="Proteomes" id="UP000322139">
    <property type="component" value="Unassembled WGS sequence"/>
</dbReference>
<evidence type="ECO:0000313" key="2">
    <source>
        <dbReference type="Proteomes" id="UP000322139"/>
    </source>
</evidence>
<comment type="caution">
    <text evidence="1">The sequence shown here is derived from an EMBL/GenBank/DDBJ whole genome shotgun (WGS) entry which is preliminary data.</text>
</comment>
<proteinExistence type="predicted"/>
<dbReference type="NCBIfam" id="TIGR04019">
    <property type="entry name" value="B_thiol_YtxJ"/>
    <property type="match status" value="1"/>
</dbReference>
<sequence length="109" mass="12349">MKQIHSIEEFNSILEEKNPAFLLKHSTTCPVSQAAYEEYESFTSANSSVPAYFLTVQDARPVSNHVAEEYHIKHESPQAILFSNKDVVWHASHWKITEDSLAKAVSENS</sequence>
<organism evidence="1 2">
    <name type="scientific">Bacillus infantis</name>
    <dbReference type="NCBI Taxonomy" id="324767"/>
    <lineage>
        <taxon>Bacteria</taxon>
        <taxon>Bacillati</taxon>
        <taxon>Bacillota</taxon>
        <taxon>Bacilli</taxon>
        <taxon>Bacillales</taxon>
        <taxon>Bacillaceae</taxon>
        <taxon>Bacillus</taxon>
    </lineage>
</organism>
<dbReference type="RefSeq" id="WP_148976348.1">
    <property type="nucleotide sequence ID" value="NZ_VTER01000011.1"/>
</dbReference>
<dbReference type="SUPFAM" id="SSF52833">
    <property type="entry name" value="Thioredoxin-like"/>
    <property type="match status" value="1"/>
</dbReference>
<name>A0A5D4R6E3_9BACI</name>
<dbReference type="Pfam" id="PF11009">
    <property type="entry name" value="BrxC"/>
    <property type="match status" value="1"/>
</dbReference>
<dbReference type="InterPro" id="IPR036249">
    <property type="entry name" value="Thioredoxin-like_sf"/>
</dbReference>
<dbReference type="InterPro" id="IPR022551">
    <property type="entry name" value="BrxC"/>
</dbReference>
<dbReference type="AlphaFoldDB" id="A0A5D4R6E3"/>
<dbReference type="EMBL" id="VTER01000011">
    <property type="protein sequence ID" value="TYS45348.1"/>
    <property type="molecule type" value="Genomic_DNA"/>
</dbReference>